<dbReference type="InterPro" id="IPR000734">
    <property type="entry name" value="TAG_lipase"/>
</dbReference>
<dbReference type="GO" id="GO:0004806">
    <property type="term" value="F:triacylglycerol lipase activity"/>
    <property type="evidence" value="ECO:0007669"/>
    <property type="project" value="InterPro"/>
</dbReference>
<dbReference type="CDD" id="cd00707">
    <property type="entry name" value="Pancreat_lipase_like"/>
    <property type="match status" value="1"/>
</dbReference>
<feature type="domain" description="Lipase" evidence="7">
    <location>
        <begin position="87"/>
        <end position="373"/>
    </location>
</feature>
<evidence type="ECO:0000256" key="1">
    <source>
        <dbReference type="ARBA" id="ARBA00004613"/>
    </source>
</evidence>
<name>A0AAV7XEN5_9NEOP</name>
<dbReference type="InterPro" id="IPR013818">
    <property type="entry name" value="Lipase"/>
</dbReference>
<evidence type="ECO:0000256" key="4">
    <source>
        <dbReference type="ARBA" id="ARBA00023157"/>
    </source>
</evidence>
<gene>
    <name evidence="8" type="ORF">ONE63_002055</name>
</gene>
<protein>
    <recommendedName>
        <fullName evidence="7">Lipase domain-containing protein</fullName>
    </recommendedName>
</protein>
<sequence>MALAGAGAASIPASDAAATPVTATPAAATPVTATPVTATPATATEDSTTKKGFFGSAKSALTSVAGKATSAVGAAGRFAATRTTDEEVCYDILGCFSLKSPWVSPLRPIPAPSSPEKIDVKFYLYTRSHPERYNVTTFPDIVLDGSDYQGDRPTFFVTHGFSSDGNATWLSNLKDALLEKVDGNVFLVDWGKGANDGTYLQVAANTRIVGAELSRLGRHLRDAKGAKPAQFHFLGHSLGAQISSYASKNITGVGRITAMDPAQPLFENLDKAVRLHVSDADFVDVIHSNAKPTIPFVGFGMLRPVGHVDFYMNGGADQPGCEVPTVDTLKSIGDLAKIPITVIGKLVSCSHGRSYEYVTEAIRSPCRMWGHKINLAQQLLNLGSVGRLSIITTSGKCKTGECTPIGLDTPGYPTRGTFAVGTAPDKPYCVQDTSDDGQQLDELAKLGALKDNNSEPSGRSGLVSAVKGLASRAG</sequence>
<dbReference type="PRINTS" id="PR00823">
    <property type="entry name" value="PANCLIPASE"/>
</dbReference>
<dbReference type="PANTHER" id="PTHR11610">
    <property type="entry name" value="LIPASE"/>
    <property type="match status" value="1"/>
</dbReference>
<evidence type="ECO:0000256" key="5">
    <source>
        <dbReference type="RuleBase" id="RU004262"/>
    </source>
</evidence>
<dbReference type="GO" id="GO:0016042">
    <property type="term" value="P:lipid catabolic process"/>
    <property type="evidence" value="ECO:0007669"/>
    <property type="project" value="TreeGrafter"/>
</dbReference>
<evidence type="ECO:0000256" key="2">
    <source>
        <dbReference type="ARBA" id="ARBA00010701"/>
    </source>
</evidence>
<evidence type="ECO:0000256" key="3">
    <source>
        <dbReference type="ARBA" id="ARBA00022525"/>
    </source>
</evidence>
<keyword evidence="4" id="KW-1015">Disulfide bond</keyword>
<evidence type="ECO:0000259" key="7">
    <source>
        <dbReference type="Pfam" id="PF00151"/>
    </source>
</evidence>
<evidence type="ECO:0000313" key="8">
    <source>
        <dbReference type="EMBL" id="KAJ1522916.1"/>
    </source>
</evidence>
<dbReference type="InterPro" id="IPR029058">
    <property type="entry name" value="AB_hydrolase_fold"/>
</dbReference>
<reference evidence="8" key="1">
    <citation type="submission" date="2022-12" db="EMBL/GenBank/DDBJ databases">
        <title>Chromosome-level genome assembly of the bean flower thrips Megalurothrips usitatus.</title>
        <authorList>
            <person name="Ma L."/>
            <person name="Liu Q."/>
            <person name="Li H."/>
            <person name="Cai W."/>
        </authorList>
    </citation>
    <scope>NUCLEOTIDE SEQUENCE</scope>
    <source>
        <strain evidence="8">Cailab_2022a</strain>
    </source>
</reference>
<dbReference type="EMBL" id="JAPTSV010000011">
    <property type="protein sequence ID" value="KAJ1522916.1"/>
    <property type="molecule type" value="Genomic_DNA"/>
</dbReference>
<organism evidence="8 9">
    <name type="scientific">Megalurothrips usitatus</name>
    <name type="common">bean blossom thrips</name>
    <dbReference type="NCBI Taxonomy" id="439358"/>
    <lineage>
        <taxon>Eukaryota</taxon>
        <taxon>Metazoa</taxon>
        <taxon>Ecdysozoa</taxon>
        <taxon>Arthropoda</taxon>
        <taxon>Hexapoda</taxon>
        <taxon>Insecta</taxon>
        <taxon>Pterygota</taxon>
        <taxon>Neoptera</taxon>
        <taxon>Paraneoptera</taxon>
        <taxon>Thysanoptera</taxon>
        <taxon>Terebrantia</taxon>
        <taxon>Thripoidea</taxon>
        <taxon>Thripidae</taxon>
        <taxon>Megalurothrips</taxon>
    </lineage>
</organism>
<dbReference type="Proteomes" id="UP001075354">
    <property type="component" value="Chromosome 11"/>
</dbReference>
<evidence type="ECO:0000313" key="9">
    <source>
        <dbReference type="Proteomes" id="UP001075354"/>
    </source>
</evidence>
<feature type="region of interest" description="Disordered" evidence="6">
    <location>
        <begin position="448"/>
        <end position="474"/>
    </location>
</feature>
<dbReference type="Pfam" id="PF00151">
    <property type="entry name" value="Lipase"/>
    <property type="match status" value="1"/>
</dbReference>
<dbReference type="GO" id="GO:0005615">
    <property type="term" value="C:extracellular space"/>
    <property type="evidence" value="ECO:0007669"/>
    <property type="project" value="TreeGrafter"/>
</dbReference>
<comment type="subcellular location">
    <subcellularLocation>
        <location evidence="1">Secreted</location>
    </subcellularLocation>
</comment>
<dbReference type="PRINTS" id="PR00821">
    <property type="entry name" value="TAGLIPASE"/>
</dbReference>
<dbReference type="InterPro" id="IPR033906">
    <property type="entry name" value="Lipase_N"/>
</dbReference>
<dbReference type="SUPFAM" id="SSF53474">
    <property type="entry name" value="alpha/beta-Hydrolases"/>
    <property type="match status" value="1"/>
</dbReference>
<dbReference type="InterPro" id="IPR002331">
    <property type="entry name" value="Lipase_panc"/>
</dbReference>
<dbReference type="Gene3D" id="3.40.50.1820">
    <property type="entry name" value="alpha/beta hydrolase"/>
    <property type="match status" value="1"/>
</dbReference>
<comment type="caution">
    <text evidence="8">The sequence shown here is derived from an EMBL/GenBank/DDBJ whole genome shotgun (WGS) entry which is preliminary data.</text>
</comment>
<accession>A0AAV7XEN5</accession>
<proteinExistence type="inferred from homology"/>
<comment type="similarity">
    <text evidence="2 5">Belongs to the AB hydrolase superfamily. Lipase family.</text>
</comment>
<dbReference type="AlphaFoldDB" id="A0AAV7XEN5"/>
<keyword evidence="3" id="KW-0964">Secreted</keyword>
<keyword evidence="9" id="KW-1185">Reference proteome</keyword>
<evidence type="ECO:0000256" key="6">
    <source>
        <dbReference type="SAM" id="MobiDB-lite"/>
    </source>
</evidence>